<dbReference type="AlphaFoldDB" id="A0A4V3HEZ1"/>
<sequence length="87" mass="9381">MNVSNIPPAPNTYANGQKQVQFNPSGAGGQAGQYIYYDEDGKKILSQNKSANGHVGFELDYRKDGTIFSSTITGADNVDKTMIYGSK</sequence>
<evidence type="ECO:0000256" key="1">
    <source>
        <dbReference type="SAM" id="MobiDB-lite"/>
    </source>
</evidence>
<dbReference type="Proteomes" id="UP000295509">
    <property type="component" value="Unassembled WGS sequence"/>
</dbReference>
<dbReference type="RefSeq" id="WP_134192089.1">
    <property type="nucleotide sequence ID" value="NZ_JBHLUW010000003.1"/>
</dbReference>
<feature type="region of interest" description="Disordered" evidence="1">
    <location>
        <begin position="1"/>
        <end position="26"/>
    </location>
</feature>
<evidence type="ECO:0000313" key="3">
    <source>
        <dbReference type="Proteomes" id="UP000295509"/>
    </source>
</evidence>
<feature type="compositionally biased region" description="Polar residues" evidence="1">
    <location>
        <begin position="12"/>
        <end position="24"/>
    </location>
</feature>
<accession>A0A4V3HEZ1</accession>
<keyword evidence="3" id="KW-1185">Reference proteome</keyword>
<comment type="caution">
    <text evidence="2">The sequence shown here is derived from an EMBL/GenBank/DDBJ whole genome shotgun (WGS) entry which is preliminary data.</text>
</comment>
<name>A0A4V3HEZ1_9BURK</name>
<protein>
    <submittedName>
        <fullName evidence="2">Uncharacterized protein</fullName>
    </submittedName>
</protein>
<organism evidence="2 3">
    <name type="scientific">Paraburkholderia rhizosphaerae</name>
    <dbReference type="NCBI Taxonomy" id="480658"/>
    <lineage>
        <taxon>Bacteria</taxon>
        <taxon>Pseudomonadati</taxon>
        <taxon>Pseudomonadota</taxon>
        <taxon>Betaproteobacteria</taxon>
        <taxon>Burkholderiales</taxon>
        <taxon>Burkholderiaceae</taxon>
        <taxon>Paraburkholderia</taxon>
    </lineage>
</organism>
<dbReference type="EMBL" id="SORE01000008">
    <property type="protein sequence ID" value="TDY50841.1"/>
    <property type="molecule type" value="Genomic_DNA"/>
</dbReference>
<gene>
    <name evidence="2" type="ORF">BX592_10878</name>
</gene>
<proteinExistence type="predicted"/>
<evidence type="ECO:0000313" key="2">
    <source>
        <dbReference type="EMBL" id="TDY50841.1"/>
    </source>
</evidence>
<reference evidence="2 3" key="1">
    <citation type="submission" date="2019-03" db="EMBL/GenBank/DDBJ databases">
        <title>Genomic Encyclopedia of Type Strains, Phase III (KMG-III): the genomes of soil and plant-associated and newly described type strains.</title>
        <authorList>
            <person name="Whitman W."/>
        </authorList>
    </citation>
    <scope>NUCLEOTIDE SEQUENCE [LARGE SCALE GENOMIC DNA]</scope>
    <source>
        <strain evidence="2 3">LMG 29544</strain>
    </source>
</reference>